<dbReference type="InterPro" id="IPR029052">
    <property type="entry name" value="Metallo-depent_PP-like"/>
</dbReference>
<comment type="caution">
    <text evidence="4">The sequence shown here is derived from an EMBL/GenBank/DDBJ whole genome shotgun (WGS) entry which is preliminary data.</text>
</comment>
<organism evidence="4 5">
    <name type="scientific">Oculimacula yallundae</name>
    <dbReference type="NCBI Taxonomy" id="86028"/>
    <lineage>
        <taxon>Eukaryota</taxon>
        <taxon>Fungi</taxon>
        <taxon>Dikarya</taxon>
        <taxon>Ascomycota</taxon>
        <taxon>Pezizomycotina</taxon>
        <taxon>Leotiomycetes</taxon>
        <taxon>Helotiales</taxon>
        <taxon>Ploettnerulaceae</taxon>
        <taxon>Oculimacula</taxon>
    </lineage>
</organism>
<evidence type="ECO:0000256" key="2">
    <source>
        <dbReference type="SAM" id="MobiDB-lite"/>
    </source>
</evidence>
<evidence type="ECO:0000256" key="3">
    <source>
        <dbReference type="SAM" id="Phobius"/>
    </source>
</evidence>
<feature type="region of interest" description="Disordered" evidence="2">
    <location>
        <begin position="575"/>
        <end position="634"/>
    </location>
</feature>
<dbReference type="PANTHER" id="PTHR13315:SF4">
    <property type="entry name" value="METALLOPHOSPHOESTERASE, ISOFORM E"/>
    <property type="match status" value="1"/>
</dbReference>
<proteinExistence type="predicted"/>
<dbReference type="EMBL" id="JAZHXI010000015">
    <property type="protein sequence ID" value="KAL2063456.1"/>
    <property type="molecule type" value="Genomic_DNA"/>
</dbReference>
<reference evidence="4 5" key="1">
    <citation type="journal article" date="2024" name="Commun. Biol.">
        <title>Comparative genomic analysis of thermophilic fungi reveals convergent evolutionary adaptations and gene losses.</title>
        <authorList>
            <person name="Steindorff A.S."/>
            <person name="Aguilar-Pontes M.V."/>
            <person name="Robinson A.J."/>
            <person name="Andreopoulos B."/>
            <person name="LaButti K."/>
            <person name="Kuo A."/>
            <person name="Mondo S."/>
            <person name="Riley R."/>
            <person name="Otillar R."/>
            <person name="Haridas S."/>
            <person name="Lipzen A."/>
            <person name="Grimwood J."/>
            <person name="Schmutz J."/>
            <person name="Clum A."/>
            <person name="Reid I.D."/>
            <person name="Moisan M.C."/>
            <person name="Butler G."/>
            <person name="Nguyen T.T.M."/>
            <person name="Dewar K."/>
            <person name="Conant G."/>
            <person name="Drula E."/>
            <person name="Henrissat B."/>
            <person name="Hansel C."/>
            <person name="Singer S."/>
            <person name="Hutchinson M.I."/>
            <person name="de Vries R.P."/>
            <person name="Natvig D.O."/>
            <person name="Powell A.J."/>
            <person name="Tsang A."/>
            <person name="Grigoriev I.V."/>
        </authorList>
    </citation>
    <scope>NUCLEOTIDE SEQUENCE [LARGE SCALE GENOMIC DNA]</scope>
    <source>
        <strain evidence="4 5">CBS 494.80</strain>
    </source>
</reference>
<sequence length="729" mass="81591">MIMAPSYYTSNSHSSTRDHFLESPSLFSRILLSLPPSLAAQMQRLWSYASGSERQTYAPISTASSHSNISRRWQRWHPRQLLSLPHLFVLAWVLALLWGERWVFQSSVESCGWGSWERWPKEATPHHLILIADPQLIDPHSYPGRPWPLDKFTMMHTDNYMKRSYISLQNMLHPDTVFFLGDLMDGGREWKTAHGNQKDPSWANGQRPSYEQGFVETWGKRYGEDFWLHEYDRFGKIFYDFWNLAGSKAGPWQRGRKIISTLPGNHDLGFGDIIKIPVRNRFETYFGEGNRVDVIGNHTFVSIDAVSLSAGGSEHDTKEITKPIEDFLDNVQSLKRKAVARELSIIGGDEKVLQYPHTVEDISKVDFKNRPTLDPGPDAPELPTILLTHVPLYREPGHPCGPKREHWPPATPPKGQLTPVIPDHRNAISISKGYQYQNVLSEDDSVKLIKSIGNVGHVFSGDDHDYCEIVHSDAKNNAREITVKSTSWAMGVRKPGFLMLSMWNPIDAFGAPLHYTPSGHGSTSTGPVTMESHLCLLPDQLGIFIRYGLLIGVTLLALIVRAVLTPILHLTPFSSSKTSGDPDISLLPTSKQDLKRTPSSSDMSAQHRVSTSNSSTSSTHSNPTAGLAPRSSAARTRSVSPAKGYGLPASQVRFSTPPLINGSGSYSPLEKSNGGYGGGKYLEDFGKRKNDMVVGQRTPLGIIWREIWTSVWRVTWLALLVYLYLARYG</sequence>
<gene>
    <name evidence="4" type="ORF">VTL71DRAFT_5261</name>
</gene>
<dbReference type="Proteomes" id="UP001595075">
    <property type="component" value="Unassembled WGS sequence"/>
</dbReference>
<dbReference type="InterPro" id="IPR033308">
    <property type="entry name" value="PGAP5/Cdc1/Ted1"/>
</dbReference>
<name>A0ABR4C1R9_9HELO</name>
<evidence type="ECO:0000313" key="5">
    <source>
        <dbReference type="Proteomes" id="UP001595075"/>
    </source>
</evidence>
<evidence type="ECO:0008006" key="6">
    <source>
        <dbReference type="Google" id="ProtNLM"/>
    </source>
</evidence>
<accession>A0ABR4C1R9</accession>
<keyword evidence="3" id="KW-1133">Transmembrane helix</keyword>
<keyword evidence="3" id="KW-0812">Transmembrane</keyword>
<evidence type="ECO:0000256" key="1">
    <source>
        <dbReference type="ARBA" id="ARBA00023136"/>
    </source>
</evidence>
<feature type="transmembrane region" description="Helical" evidence="3">
    <location>
        <begin position="544"/>
        <end position="564"/>
    </location>
</feature>
<keyword evidence="5" id="KW-1185">Reference proteome</keyword>
<feature type="compositionally biased region" description="Polar residues" evidence="2">
    <location>
        <begin position="587"/>
        <end position="609"/>
    </location>
</feature>
<dbReference type="PANTHER" id="PTHR13315">
    <property type="entry name" value="METALLO PHOSPHOESTERASE RELATED"/>
    <property type="match status" value="1"/>
</dbReference>
<protein>
    <recommendedName>
        <fullName evidence="6">Calcineurin-like phosphoesterase domain-containing protein</fullName>
    </recommendedName>
</protein>
<keyword evidence="1 3" id="KW-0472">Membrane</keyword>
<dbReference type="SUPFAM" id="SSF56300">
    <property type="entry name" value="Metallo-dependent phosphatases"/>
    <property type="match status" value="1"/>
</dbReference>
<feature type="compositionally biased region" description="Low complexity" evidence="2">
    <location>
        <begin position="610"/>
        <end position="622"/>
    </location>
</feature>
<evidence type="ECO:0000313" key="4">
    <source>
        <dbReference type="EMBL" id="KAL2063456.1"/>
    </source>
</evidence>